<evidence type="ECO:0000256" key="1">
    <source>
        <dbReference type="ARBA" id="ARBA00022630"/>
    </source>
</evidence>
<evidence type="ECO:0000256" key="2">
    <source>
        <dbReference type="ARBA" id="ARBA00022827"/>
    </source>
</evidence>
<dbReference type="GO" id="GO:0016491">
    <property type="term" value="F:oxidoreductase activity"/>
    <property type="evidence" value="ECO:0007669"/>
    <property type="project" value="UniProtKB-KW"/>
</dbReference>
<evidence type="ECO:0000313" key="6">
    <source>
        <dbReference type="Proteomes" id="UP000016922"/>
    </source>
</evidence>
<name>S3DT38_GLAL2</name>
<accession>S3DT38</accession>
<evidence type="ECO:0000256" key="3">
    <source>
        <dbReference type="ARBA" id="ARBA00023002"/>
    </source>
</evidence>
<dbReference type="GeneID" id="19469872"/>
<keyword evidence="3" id="KW-0560">Oxidoreductase</keyword>
<dbReference type="GO" id="GO:0044550">
    <property type="term" value="P:secondary metabolite biosynthetic process"/>
    <property type="evidence" value="ECO:0007669"/>
    <property type="project" value="TreeGrafter"/>
</dbReference>
<gene>
    <name evidence="5" type="ORF">GLAREA_10827</name>
</gene>
<organism evidence="5 6">
    <name type="scientific">Glarea lozoyensis (strain ATCC 20868 / MF5171)</name>
    <dbReference type="NCBI Taxonomy" id="1116229"/>
    <lineage>
        <taxon>Eukaryota</taxon>
        <taxon>Fungi</taxon>
        <taxon>Dikarya</taxon>
        <taxon>Ascomycota</taxon>
        <taxon>Pezizomycotina</taxon>
        <taxon>Leotiomycetes</taxon>
        <taxon>Helotiales</taxon>
        <taxon>Helotiaceae</taxon>
        <taxon>Glarea</taxon>
    </lineage>
</organism>
<dbReference type="EMBL" id="KE145355">
    <property type="protein sequence ID" value="EPE35131.1"/>
    <property type="molecule type" value="Genomic_DNA"/>
</dbReference>
<evidence type="ECO:0000313" key="5">
    <source>
        <dbReference type="EMBL" id="EPE35131.1"/>
    </source>
</evidence>
<protein>
    <submittedName>
        <fullName evidence="5">FAD/NAD(P)-binding protein</fullName>
    </submittedName>
</protein>
<dbReference type="SUPFAM" id="SSF54373">
    <property type="entry name" value="FAD-linked reductases, C-terminal domain"/>
    <property type="match status" value="1"/>
</dbReference>
<dbReference type="InterPro" id="IPR002938">
    <property type="entry name" value="FAD-bd"/>
</dbReference>
<dbReference type="SUPFAM" id="SSF51905">
    <property type="entry name" value="FAD/NAD(P)-binding domain"/>
    <property type="match status" value="1"/>
</dbReference>
<dbReference type="OrthoDB" id="417877at2759"/>
<dbReference type="KEGG" id="glz:GLAREA_10827"/>
<feature type="domain" description="FAD-binding" evidence="4">
    <location>
        <begin position="169"/>
        <end position="364"/>
    </location>
</feature>
<keyword evidence="2" id="KW-0274">FAD</keyword>
<dbReference type="GO" id="GO:0071949">
    <property type="term" value="F:FAD binding"/>
    <property type="evidence" value="ECO:0007669"/>
    <property type="project" value="InterPro"/>
</dbReference>
<dbReference type="PANTHER" id="PTHR46720">
    <property type="entry name" value="HYDROXYLASE, PUTATIVE (AFU_ORTHOLOGUE AFUA_3G01460)-RELATED"/>
    <property type="match status" value="1"/>
</dbReference>
<keyword evidence="6" id="KW-1185">Reference proteome</keyword>
<dbReference type="HOGENOM" id="CLU_009665_6_3_1"/>
<reference evidence="5 6" key="1">
    <citation type="journal article" date="2013" name="BMC Genomics">
        <title>Genomics-driven discovery of the pneumocandin biosynthetic gene cluster in the fungus Glarea lozoyensis.</title>
        <authorList>
            <person name="Chen L."/>
            <person name="Yue Q."/>
            <person name="Zhang X."/>
            <person name="Xiang M."/>
            <person name="Wang C."/>
            <person name="Li S."/>
            <person name="Che Y."/>
            <person name="Ortiz-Lopez F.J."/>
            <person name="Bills G.F."/>
            <person name="Liu X."/>
            <person name="An Z."/>
        </authorList>
    </citation>
    <scope>NUCLEOTIDE SEQUENCE [LARGE SCALE GENOMIC DNA]</scope>
    <source>
        <strain evidence="6">ATCC 20868 / MF5171</strain>
    </source>
</reference>
<evidence type="ECO:0000259" key="4">
    <source>
        <dbReference type="Pfam" id="PF01494"/>
    </source>
</evidence>
<dbReference type="PRINTS" id="PR00420">
    <property type="entry name" value="RNGMNOXGNASE"/>
</dbReference>
<dbReference type="Gene3D" id="3.50.50.60">
    <property type="entry name" value="FAD/NAD(P)-binding domain"/>
    <property type="match status" value="1"/>
</dbReference>
<dbReference type="RefSeq" id="XP_008078118.1">
    <property type="nucleotide sequence ID" value="XM_008079927.1"/>
</dbReference>
<dbReference type="eggNOG" id="KOG2614">
    <property type="taxonomic scope" value="Eukaryota"/>
</dbReference>
<proteinExistence type="predicted"/>
<dbReference type="InterPro" id="IPR036188">
    <property type="entry name" value="FAD/NAD-bd_sf"/>
</dbReference>
<sequence length="457" mass="49258">MLSHQKPTIAIVGGGLAGLTLSIGLTRKGIPHTIYESAAKFAEIGAGIALGPNSITALELIDPRIKDVLKKCVSYNEGLDGQGEGVGADEWLDIRIGEEQDFNSIITTIRHTGSDKPGRACVHRAKFLEGLIDLIPPSTAVFGKSLTSITEVPSTGKLSLSFADGTSATADAIIACDGIKSVARQNYVLTGPIDQKISRPVFTNDVAYRGMFPRDRFSQIVDGAISTGKGNLFCGPSSYVVMYPVEKGAMMNVVAIKNISSQKSQATSSQRETNWVQNVTQETMLEDFEGWGAPIKALLKNIESPQRWALYDHLPASTFVKGRVALMGDAAHATTPHQGQGAGMAFEDSLVLSNILGQVLNEAPTQESEVQETVHMNKCIESCLQAYDEVRRLRTQKVTATSREMGEIIGFAGKGIGRDLGKLKANLDVRMNWIWDVDLPGEITRGVVIARKLNSSV</sequence>
<dbReference type="Proteomes" id="UP000016922">
    <property type="component" value="Unassembled WGS sequence"/>
</dbReference>
<dbReference type="AlphaFoldDB" id="S3DT38"/>
<keyword evidence="1" id="KW-0285">Flavoprotein</keyword>
<dbReference type="InterPro" id="IPR051104">
    <property type="entry name" value="FAD_monoxygenase"/>
</dbReference>
<dbReference type="PANTHER" id="PTHR46720:SF3">
    <property type="entry name" value="FAD-BINDING DOMAIN-CONTAINING PROTEIN-RELATED"/>
    <property type="match status" value="1"/>
</dbReference>
<dbReference type="Pfam" id="PF01494">
    <property type="entry name" value="FAD_binding_3"/>
    <property type="match status" value="1"/>
</dbReference>
<dbReference type="OMA" id="TFNTIRW"/>